<gene>
    <name evidence="3" type="ORF">AB0I48_21885</name>
</gene>
<comment type="caution">
    <text evidence="3">The sequence shown here is derived from an EMBL/GenBank/DDBJ whole genome shotgun (WGS) entry which is preliminary data.</text>
</comment>
<evidence type="ECO:0000313" key="3">
    <source>
        <dbReference type="EMBL" id="MEV0710223.1"/>
    </source>
</evidence>
<name>A0ABV3FY25_9NOCA</name>
<dbReference type="Pfam" id="PF13472">
    <property type="entry name" value="Lipase_GDSL_2"/>
    <property type="match status" value="1"/>
</dbReference>
<organism evidence="3 4">
    <name type="scientific">Nocardia aurea</name>
    <dbReference type="NCBI Taxonomy" id="2144174"/>
    <lineage>
        <taxon>Bacteria</taxon>
        <taxon>Bacillati</taxon>
        <taxon>Actinomycetota</taxon>
        <taxon>Actinomycetes</taxon>
        <taxon>Mycobacteriales</taxon>
        <taxon>Nocardiaceae</taxon>
        <taxon>Nocardia</taxon>
    </lineage>
</organism>
<evidence type="ECO:0000313" key="4">
    <source>
        <dbReference type="Proteomes" id="UP001551695"/>
    </source>
</evidence>
<keyword evidence="4" id="KW-1185">Reference proteome</keyword>
<accession>A0ABV3FY25</accession>
<feature type="signal peptide" evidence="1">
    <location>
        <begin position="1"/>
        <end position="29"/>
    </location>
</feature>
<dbReference type="InterPro" id="IPR036514">
    <property type="entry name" value="SGNH_hydro_sf"/>
</dbReference>
<feature type="chain" id="PRO_5046750484" evidence="1">
    <location>
        <begin position="30"/>
        <end position="303"/>
    </location>
</feature>
<dbReference type="GO" id="GO:0016787">
    <property type="term" value="F:hydrolase activity"/>
    <property type="evidence" value="ECO:0007669"/>
    <property type="project" value="UniProtKB-KW"/>
</dbReference>
<evidence type="ECO:0000259" key="2">
    <source>
        <dbReference type="Pfam" id="PF13472"/>
    </source>
</evidence>
<dbReference type="EC" id="3.1.-.-" evidence="3"/>
<reference evidence="3 4" key="1">
    <citation type="submission" date="2024-06" db="EMBL/GenBank/DDBJ databases">
        <title>The Natural Products Discovery Center: Release of the First 8490 Sequenced Strains for Exploring Actinobacteria Biosynthetic Diversity.</title>
        <authorList>
            <person name="Kalkreuter E."/>
            <person name="Kautsar S.A."/>
            <person name="Yang D."/>
            <person name="Bader C.D."/>
            <person name="Teijaro C.N."/>
            <person name="Fluegel L."/>
            <person name="Davis C.M."/>
            <person name="Simpson J.R."/>
            <person name="Lauterbach L."/>
            <person name="Steele A.D."/>
            <person name="Gui C."/>
            <person name="Meng S."/>
            <person name="Li G."/>
            <person name="Viehrig K."/>
            <person name="Ye F."/>
            <person name="Su P."/>
            <person name="Kiefer A.F."/>
            <person name="Nichols A."/>
            <person name="Cepeda A.J."/>
            <person name="Yan W."/>
            <person name="Fan B."/>
            <person name="Jiang Y."/>
            <person name="Adhikari A."/>
            <person name="Zheng C.-J."/>
            <person name="Schuster L."/>
            <person name="Cowan T.M."/>
            <person name="Smanski M.J."/>
            <person name="Chevrette M.G."/>
            <person name="De Carvalho L.P.S."/>
            <person name="Shen B."/>
        </authorList>
    </citation>
    <scope>NUCLEOTIDE SEQUENCE [LARGE SCALE GENOMIC DNA]</scope>
    <source>
        <strain evidence="3 4">NPDC050403</strain>
    </source>
</reference>
<keyword evidence="1" id="KW-0732">Signal</keyword>
<protein>
    <submittedName>
        <fullName evidence="3">SGNH/GDSL hydrolase family protein</fullName>
        <ecNumber evidence="3">3.1.-.-</ecNumber>
    </submittedName>
</protein>
<dbReference type="CDD" id="cd01823">
    <property type="entry name" value="SEST_like"/>
    <property type="match status" value="1"/>
</dbReference>
<dbReference type="PANTHER" id="PTHR37981">
    <property type="entry name" value="LIPASE 2"/>
    <property type="match status" value="1"/>
</dbReference>
<proteinExistence type="predicted"/>
<dbReference type="InterPro" id="IPR037460">
    <property type="entry name" value="SEST-like"/>
</dbReference>
<dbReference type="Gene3D" id="3.40.50.1110">
    <property type="entry name" value="SGNH hydrolase"/>
    <property type="match status" value="1"/>
</dbReference>
<dbReference type="EMBL" id="JBFAKC010000010">
    <property type="protein sequence ID" value="MEV0710223.1"/>
    <property type="molecule type" value="Genomic_DNA"/>
</dbReference>
<dbReference type="RefSeq" id="WP_357786008.1">
    <property type="nucleotide sequence ID" value="NZ_JBFAKC010000010.1"/>
</dbReference>
<keyword evidence="3" id="KW-0378">Hydrolase</keyword>
<dbReference type="Proteomes" id="UP001551695">
    <property type="component" value="Unassembled WGS sequence"/>
</dbReference>
<dbReference type="PANTHER" id="PTHR37981:SF1">
    <property type="entry name" value="SGNH HYDROLASE-TYPE ESTERASE DOMAIN-CONTAINING PROTEIN"/>
    <property type="match status" value="1"/>
</dbReference>
<dbReference type="SUPFAM" id="SSF52266">
    <property type="entry name" value="SGNH hydrolase"/>
    <property type="match status" value="1"/>
</dbReference>
<feature type="domain" description="SGNH hydrolase-type esterase" evidence="2">
    <location>
        <begin position="39"/>
        <end position="289"/>
    </location>
</feature>
<dbReference type="InterPro" id="IPR013830">
    <property type="entry name" value="SGNH_hydro"/>
</dbReference>
<sequence length="303" mass="32146">MFATRLSHRFAVFALAAVALTPGAPLASAEPASGSTLVVLGDSFAANGFRWESDAKECLRGPASWPTQLSELMGIAGTADFRDESCSGAAIETDSGYSLTQEAINADKAGGFGPRTRVVALQFGLNDAWGTEHSTTLWTSLLPCVFNLEQGCGPNAAAEGRVTDYRGVSGAEYAARIRAVVTYVRYYAPNAEVVLVGYPELFPAGQDFACVNILGAGNFIQPRAEGLIEYLDRVDAAQREAARILGIEFFDTRAVTAGHGLCSNDPWLNGAFDPRADLVGIPFHPSAHGDTVIANALYARYGK</sequence>
<evidence type="ECO:0000256" key="1">
    <source>
        <dbReference type="SAM" id="SignalP"/>
    </source>
</evidence>